<proteinExistence type="inferred from homology"/>
<dbReference type="CDD" id="cd05945">
    <property type="entry name" value="DltA"/>
    <property type="match status" value="1"/>
</dbReference>
<feature type="domain" description="AMP-binding enzyme C-terminal" evidence="9">
    <location>
        <begin position="415"/>
        <end position="493"/>
    </location>
</feature>
<dbReference type="InterPro" id="IPR020845">
    <property type="entry name" value="AMP-binding_CS"/>
</dbReference>
<organism evidence="10 11">
    <name type="scientific">Gottfriedia endophytica</name>
    <dbReference type="NCBI Taxonomy" id="2820819"/>
    <lineage>
        <taxon>Bacteria</taxon>
        <taxon>Bacillati</taxon>
        <taxon>Bacillota</taxon>
        <taxon>Bacilli</taxon>
        <taxon>Bacillales</taxon>
        <taxon>Bacillaceae</taxon>
        <taxon>Gottfriedia</taxon>
    </lineage>
</organism>
<evidence type="ECO:0000256" key="4">
    <source>
        <dbReference type="ARBA" id="ARBA00022840"/>
    </source>
</evidence>
<dbReference type="RefSeq" id="WP_209403132.1">
    <property type="nucleotide sequence ID" value="NZ_JAGIYQ010000002.1"/>
</dbReference>
<dbReference type="HAMAP" id="MF_00593">
    <property type="entry name" value="DltA"/>
    <property type="match status" value="1"/>
</dbReference>
<dbReference type="NCBIfam" id="TIGR01733">
    <property type="entry name" value="AA-adenyl-dom"/>
    <property type="match status" value="1"/>
</dbReference>
<keyword evidence="4 7" id="KW-0067">ATP-binding</keyword>
<evidence type="ECO:0000256" key="3">
    <source>
        <dbReference type="ARBA" id="ARBA00022741"/>
    </source>
</evidence>
<keyword evidence="1 7" id="KW-0963">Cytoplasm</keyword>
<name>A0A940SFT4_9BACI</name>
<keyword evidence="11" id="KW-1185">Reference proteome</keyword>
<comment type="function">
    <text evidence="5 7">Catalyzes the first step in the D-alanylation of lipoteichoic acid (LTA), the activation of D-alanine and its transfer onto the D-alanyl carrier protein (Dcp) DltC. In an ATP-dependent two-step reaction, forms a high energy D-alanyl-AMP intermediate, followed by transfer of the D-alanyl residue as a thiol ester to the phosphopantheinyl prosthetic group of the Dcp. D-alanylation of LTA plays an important role in modulating the properties of the cell wall in Gram-positive bacteria, influencing the net charge of the cell wall.</text>
</comment>
<dbReference type="FunFam" id="3.30.300.30:FF:000012">
    <property type="entry name" value="D-alanine--D-alanyl carrier protein ligase"/>
    <property type="match status" value="1"/>
</dbReference>
<dbReference type="PANTHER" id="PTHR45398">
    <property type="match status" value="1"/>
</dbReference>
<evidence type="ECO:0000256" key="6">
    <source>
        <dbReference type="ARBA" id="ARBA00061336"/>
    </source>
</evidence>
<dbReference type="GO" id="GO:0047473">
    <property type="term" value="F:D-alanine [D-alanyl carrier protein] ligase activity"/>
    <property type="evidence" value="ECO:0007669"/>
    <property type="project" value="UniProtKB-UniRule"/>
</dbReference>
<dbReference type="InterPro" id="IPR045851">
    <property type="entry name" value="AMP-bd_C_sf"/>
</dbReference>
<feature type="binding site" evidence="7">
    <location>
        <position position="302"/>
    </location>
    <ligand>
        <name>D-alanine</name>
        <dbReference type="ChEBI" id="CHEBI:57416"/>
    </ligand>
</feature>
<comment type="similarity">
    <text evidence="6 7">Belongs to the ATP-dependent AMP-binding enzyme family. DltA subfamily.</text>
</comment>
<feature type="binding site" evidence="7">
    <location>
        <position position="384"/>
    </location>
    <ligand>
        <name>ATP</name>
        <dbReference type="ChEBI" id="CHEBI:30616"/>
    </ligand>
</feature>
<evidence type="ECO:0000256" key="1">
    <source>
        <dbReference type="ARBA" id="ARBA00022490"/>
    </source>
</evidence>
<gene>
    <name evidence="7 10" type="primary">dltA</name>
    <name evidence="10" type="ORF">J5Y03_03950</name>
</gene>
<feature type="binding site" evidence="7">
    <location>
        <begin position="395"/>
        <end position="398"/>
    </location>
    <ligand>
        <name>ATP</name>
        <dbReference type="ChEBI" id="CHEBI:30616"/>
    </ligand>
</feature>
<dbReference type="Pfam" id="PF00501">
    <property type="entry name" value="AMP-binding"/>
    <property type="match status" value="1"/>
</dbReference>
<keyword evidence="3 7" id="KW-0547">Nucleotide-binding</keyword>
<dbReference type="GO" id="GO:0005524">
    <property type="term" value="F:ATP binding"/>
    <property type="evidence" value="ECO:0007669"/>
    <property type="project" value="UniProtKB-KW"/>
</dbReference>
<protein>
    <recommendedName>
        <fullName evidence="7">D-alanine--D-alanyl carrier protein ligase</fullName>
        <shortName evidence="7">DCL</shortName>
        <ecNumber evidence="7">6.2.1.54</ecNumber>
    </recommendedName>
    <alternativeName>
        <fullName evidence="7">D-alanine--poly(phosphoribitol) ligase subunit 1</fullName>
    </alternativeName>
    <alternativeName>
        <fullName evidence="7">D-alanine-activating enzyme</fullName>
        <shortName evidence="7">DAE</shortName>
    </alternativeName>
</protein>
<dbReference type="NCBIfam" id="TIGR01734">
    <property type="entry name" value="D-ala-DACP-lig"/>
    <property type="match status" value="1"/>
</dbReference>
<feature type="binding site" evidence="7">
    <location>
        <begin position="153"/>
        <end position="154"/>
    </location>
    <ligand>
        <name>ATP</name>
        <dbReference type="ChEBI" id="CHEBI:30616"/>
    </ligand>
</feature>
<comment type="catalytic activity">
    <reaction evidence="7">
        <text>holo-[D-alanyl-carrier protein] + D-alanine + ATP = D-alanyl-[D-alanyl-carrier protein] + AMP + diphosphate</text>
        <dbReference type="Rhea" id="RHEA:55132"/>
        <dbReference type="Rhea" id="RHEA-COMP:14102"/>
        <dbReference type="Rhea" id="RHEA-COMP:14103"/>
        <dbReference type="ChEBI" id="CHEBI:30616"/>
        <dbReference type="ChEBI" id="CHEBI:33019"/>
        <dbReference type="ChEBI" id="CHEBI:57416"/>
        <dbReference type="ChEBI" id="CHEBI:64479"/>
        <dbReference type="ChEBI" id="CHEBI:138620"/>
        <dbReference type="ChEBI" id="CHEBI:456215"/>
        <dbReference type="EC" id="6.2.1.54"/>
    </reaction>
</comment>
<dbReference type="InterPro" id="IPR042099">
    <property type="entry name" value="ANL_N_sf"/>
</dbReference>
<dbReference type="PANTHER" id="PTHR45398:SF1">
    <property type="entry name" value="ENZYME, PUTATIVE (JCVI)-RELATED"/>
    <property type="match status" value="1"/>
</dbReference>
<dbReference type="EC" id="6.2.1.54" evidence="7"/>
<dbReference type="Gene3D" id="3.40.50.12780">
    <property type="entry name" value="N-terminal domain of ligase-like"/>
    <property type="match status" value="1"/>
</dbReference>
<evidence type="ECO:0000256" key="5">
    <source>
        <dbReference type="ARBA" id="ARBA00054605"/>
    </source>
</evidence>
<comment type="subcellular location">
    <subcellularLocation>
        <location evidence="7">Cytoplasm</location>
    </subcellularLocation>
</comment>
<dbReference type="InterPro" id="IPR010071">
    <property type="entry name" value="AA_adenyl_dom"/>
</dbReference>
<evidence type="ECO:0000259" key="8">
    <source>
        <dbReference type="Pfam" id="PF00501"/>
    </source>
</evidence>
<dbReference type="InterPro" id="IPR000873">
    <property type="entry name" value="AMP-dep_synth/lig_dom"/>
</dbReference>
<feature type="binding site" evidence="7">
    <location>
        <position position="198"/>
    </location>
    <ligand>
        <name>D-alanine</name>
        <dbReference type="ChEBI" id="CHEBI:57416"/>
    </ligand>
</feature>
<dbReference type="InterPro" id="IPR044507">
    <property type="entry name" value="DltA-like"/>
</dbReference>
<reference evidence="10" key="1">
    <citation type="submission" date="2021-04" db="EMBL/GenBank/DDBJ databases">
        <title>Genome seq and assembly of Bacillus sp.</title>
        <authorList>
            <person name="Chhetri G."/>
        </authorList>
    </citation>
    <scope>NUCLEOTIDE SEQUENCE</scope>
    <source>
        <strain evidence="10">RG28</strain>
    </source>
</reference>
<sequence>MRIIEKIDQWAKKSPNTIAFQNSTTSISYKDLKEQSDFLAKWIITNYGTGSEPIIVFGHMQTEMISTFLGCVKSGRAYIPVDESIPADRLQKMIQNSGAKLLISPSTDIELNFDSIEMVNNEELQMIFKTPSVTNNLEEHFVKEDDNFYIIYTSGSTGDPKGVQITENCLKSFVNWMEKDFGLKQGQRFLNQAPFSFDLSVMDLYPSLVTGGTLIAIEKSMISRPKVLFQYLAESNIEVWTSTPSFADMCMMNPDFNEKLLPNMKTFLFCGEVLSSQSAKQLTTRFPNATVFNTYGPTEATVAVTFVPITEDILNQYTTLPIGVPKEDTKIFIMDENGTPLPEGEKGEIVIVGPSVSKGYLQNKEKTEAAFKTINGMKAYKTGDSGYFENGQLFYNGRIDLQIKLHGYRIEIEDIENNIRKLPLIKSVVVIPEMKDGKCTDLHCLVVVDENDFEKEYQLTNYLKKQLSDFMPTYMIPRKFSYLTSLPMTTNGKVDRKKLVEQVYQ</sequence>
<dbReference type="SUPFAM" id="SSF56801">
    <property type="entry name" value="Acetyl-CoA synthetase-like"/>
    <property type="match status" value="1"/>
</dbReference>
<dbReference type="InterPro" id="IPR025110">
    <property type="entry name" value="AMP-bd_C"/>
</dbReference>
<dbReference type="NCBIfam" id="NF003417">
    <property type="entry name" value="PRK04813.1"/>
    <property type="match status" value="1"/>
</dbReference>
<evidence type="ECO:0000259" key="9">
    <source>
        <dbReference type="Pfam" id="PF13193"/>
    </source>
</evidence>
<feature type="binding site" evidence="7">
    <location>
        <position position="493"/>
    </location>
    <ligand>
        <name>ATP</name>
        <dbReference type="ChEBI" id="CHEBI:30616"/>
    </ligand>
</feature>
<comment type="caution">
    <text evidence="10">The sequence shown here is derived from an EMBL/GenBank/DDBJ whole genome shotgun (WGS) entry which is preliminary data.</text>
</comment>
<keyword evidence="2 7" id="KW-0436">Ligase</keyword>
<evidence type="ECO:0000313" key="11">
    <source>
        <dbReference type="Proteomes" id="UP000682134"/>
    </source>
</evidence>
<dbReference type="GO" id="GO:0070395">
    <property type="term" value="P:lipoteichoic acid biosynthetic process"/>
    <property type="evidence" value="ECO:0007669"/>
    <property type="project" value="UniProtKB-UniRule"/>
</dbReference>
<dbReference type="AlphaFoldDB" id="A0A940SFT4"/>
<evidence type="ECO:0000256" key="2">
    <source>
        <dbReference type="ARBA" id="ARBA00022598"/>
    </source>
</evidence>
<accession>A0A940SFT4</accession>
<dbReference type="EMBL" id="JAGIYQ010000002">
    <property type="protein sequence ID" value="MBP0724337.1"/>
    <property type="molecule type" value="Genomic_DNA"/>
</dbReference>
<dbReference type="Pfam" id="PF13193">
    <property type="entry name" value="AMP-binding_C"/>
    <property type="match status" value="1"/>
</dbReference>
<dbReference type="GO" id="GO:0005737">
    <property type="term" value="C:cytoplasm"/>
    <property type="evidence" value="ECO:0007669"/>
    <property type="project" value="UniProtKB-SubCell"/>
</dbReference>
<feature type="binding site" evidence="7">
    <location>
        <position position="493"/>
    </location>
    <ligand>
        <name>D-alanine</name>
        <dbReference type="ChEBI" id="CHEBI:57416"/>
    </ligand>
</feature>
<evidence type="ECO:0000256" key="7">
    <source>
        <dbReference type="HAMAP-Rule" id="MF_00593"/>
    </source>
</evidence>
<feature type="binding site" evidence="7">
    <location>
        <begin position="293"/>
        <end position="298"/>
    </location>
    <ligand>
        <name>ATP</name>
        <dbReference type="ChEBI" id="CHEBI:30616"/>
    </ligand>
</feature>
<dbReference type="InterPro" id="IPR010072">
    <property type="entry name" value="DltA"/>
</dbReference>
<dbReference type="PROSITE" id="PS00455">
    <property type="entry name" value="AMP_BINDING"/>
    <property type="match status" value="1"/>
</dbReference>
<dbReference type="Proteomes" id="UP000682134">
    <property type="component" value="Unassembled WGS sequence"/>
</dbReference>
<evidence type="ECO:0000313" key="10">
    <source>
        <dbReference type="EMBL" id="MBP0724337.1"/>
    </source>
</evidence>
<feature type="domain" description="AMP-dependent synthetase/ligase" evidence="8">
    <location>
        <begin position="8"/>
        <end position="361"/>
    </location>
</feature>
<comment type="pathway">
    <text evidence="7">Cell wall biogenesis; lipoteichoic acid biosynthesis.</text>
</comment>
<dbReference type="Gene3D" id="3.30.300.30">
    <property type="match status" value="1"/>
</dbReference>